<dbReference type="EMBL" id="JAGSYN010000117">
    <property type="protein sequence ID" value="KAG7663824.1"/>
    <property type="molecule type" value="Genomic_DNA"/>
</dbReference>
<evidence type="ECO:0000256" key="4">
    <source>
        <dbReference type="ARBA" id="ARBA00022723"/>
    </source>
</evidence>
<evidence type="ECO:0000256" key="5">
    <source>
        <dbReference type="ARBA" id="ARBA00022801"/>
    </source>
</evidence>
<keyword evidence="5" id="KW-0378">Hydrolase</keyword>
<dbReference type="InterPro" id="IPR007863">
    <property type="entry name" value="Peptidase_M16_C"/>
</dbReference>
<dbReference type="RefSeq" id="XP_049264056.1">
    <property type="nucleotide sequence ID" value="XM_049406460.1"/>
</dbReference>
<dbReference type="PROSITE" id="PS00143">
    <property type="entry name" value="INSULINASE"/>
    <property type="match status" value="1"/>
</dbReference>
<keyword evidence="13" id="KW-1185">Reference proteome</keyword>
<dbReference type="Pfam" id="PF05193">
    <property type="entry name" value="Peptidase_M16_C"/>
    <property type="match status" value="1"/>
</dbReference>
<comment type="caution">
    <text evidence="12">The sequence shown here is derived from an EMBL/GenBank/DDBJ whole genome shotgun (WGS) entry which is preliminary data.</text>
</comment>
<dbReference type="GeneID" id="73469485"/>
<evidence type="ECO:0000256" key="3">
    <source>
        <dbReference type="ARBA" id="ARBA00022670"/>
    </source>
</evidence>
<dbReference type="GO" id="GO:0043171">
    <property type="term" value="P:peptide catabolic process"/>
    <property type="evidence" value="ECO:0007669"/>
    <property type="project" value="TreeGrafter"/>
</dbReference>
<sequence>MEYFQAKTVTTQFKRPLSDLNKLYKHIILKNGLSTLLVSDPSLKVAACSMCVKSGSHCDPDEVPGLAHFCEHMVFMGTAEYPAPNELLKCINALGGNGNAFTTGDRTCFFYEIPINKAEINNELGFNYSLKVFSTFFNSPLFNEAYMDMEINSVNHEHELNLVNNSKILYHGFRLLADKDHPFHRFATGTKETLKSSKYVKIKTEIVKYFQMNYYAENMTLVLKGPQSLNQLQKLAIANFSNIRQYDQLESKLMISSILPDRNQEIFKNTNKVLFIQQNQTSKVRLIIPIFGVSNKFFESVWCNLLGDESKGSVCHYLKEIKQYTLNMFVFTQELSYTNRVLVIDAKLTRKGESNLGLIIETIFEFINQLMAHDVETLTTVLREYSRIFKFNAYFRQNDSTPMDEASELSIDLHDRQKRIEDIVLGDAYHFAGDARNFKHATRYVFDIKKLNVIVVGTEPKSVQTITFPTMSNLKKDPYYQFSYQIFDLKFQLRNIFPSFSLLERNEYLHFTHEELDKYLEESIHNKSSFINAYIPQDSIPKLLDYSNYHEIWIAQTPKWPIRIITSFQICFASVECNPINAIGMEILTELMANELTPEFYHSELAMDSWALCPNYGMVPSLSVYVCGPKHGFRYFIEMFLQKIKIFLEEKIHTIGYKKFTGARLKLLDTYNTMERKDSIKQAIAISILMLEEGIVSLQDRIEALELIDADDIADLANKISEDTKKVKILISGNIDEEFALDISRSVNRITSHLKIYMQKIEFQDSNSIILRPGRNYTITQENPNEKDTSDVVYHYIQLGLRKDEKSRTIASFLSFLLSQAASFILRTKKQLGYIVLSGMRYNKQTLGVYICVSSGSFDYCEVMKEIENLLFEWELQLINMSQEEINKQIDSFIQALDEKEPDRIPANVLYAMPPARNSDNFSQGDEDYTHHQDFWEKILTKNHRFTGQKGNESIDRNMLRSTTTEEIVSFFRKYISIKSTEKSSLTIFISSQSGREHRKVEEAKETIQELLDEKGYTLTDIQITMLLKEYENNVNMAVKHLQKCGYKISVKHVGRVSKLITKLARGSQMDNTREIQKLQEKSVKKYGRIYQDSSLAVPYLEVRSKEEVQNEAILMH</sequence>
<dbReference type="PANTHER" id="PTHR43690">
    <property type="entry name" value="NARDILYSIN"/>
    <property type="match status" value="1"/>
</dbReference>
<dbReference type="InterPro" id="IPR011765">
    <property type="entry name" value="Pept_M16_N"/>
</dbReference>
<evidence type="ECO:0000256" key="2">
    <source>
        <dbReference type="ARBA" id="ARBA00007261"/>
    </source>
</evidence>
<dbReference type="GO" id="GO:0046872">
    <property type="term" value="F:metal ion binding"/>
    <property type="evidence" value="ECO:0007669"/>
    <property type="project" value="UniProtKB-KW"/>
</dbReference>
<comment type="cofactor">
    <cofactor evidence="1">
        <name>Zn(2+)</name>
        <dbReference type="ChEBI" id="CHEBI:29105"/>
    </cofactor>
</comment>
<evidence type="ECO:0000259" key="10">
    <source>
        <dbReference type="Pfam" id="PF05193"/>
    </source>
</evidence>
<accession>A0A8J5QCP6</accession>
<evidence type="ECO:0000313" key="12">
    <source>
        <dbReference type="EMBL" id="KAG7663824.1"/>
    </source>
</evidence>
<dbReference type="Pfam" id="PF00675">
    <property type="entry name" value="Peptidase_M16"/>
    <property type="match status" value="1"/>
</dbReference>
<dbReference type="InterPro" id="IPR054734">
    <property type="entry name" value="PqqF-like_C_4"/>
</dbReference>
<organism evidence="12 13">
    <name type="scientific">[Candida] subhashii</name>
    <dbReference type="NCBI Taxonomy" id="561895"/>
    <lineage>
        <taxon>Eukaryota</taxon>
        <taxon>Fungi</taxon>
        <taxon>Dikarya</taxon>
        <taxon>Ascomycota</taxon>
        <taxon>Saccharomycotina</taxon>
        <taxon>Pichiomycetes</taxon>
        <taxon>Debaryomycetaceae</taxon>
        <taxon>Spathaspora</taxon>
    </lineage>
</organism>
<dbReference type="GO" id="GO:0005829">
    <property type="term" value="C:cytosol"/>
    <property type="evidence" value="ECO:0007669"/>
    <property type="project" value="TreeGrafter"/>
</dbReference>
<dbReference type="GO" id="GO:0004222">
    <property type="term" value="F:metalloendopeptidase activity"/>
    <property type="evidence" value="ECO:0007669"/>
    <property type="project" value="InterPro"/>
</dbReference>
<comment type="similarity">
    <text evidence="2 8">Belongs to the peptidase M16 family.</text>
</comment>
<feature type="domain" description="Peptidase M16 N-terminal" evidence="9">
    <location>
        <begin position="36"/>
        <end position="160"/>
    </location>
</feature>
<dbReference type="PANTHER" id="PTHR43690:SF18">
    <property type="entry name" value="INSULIN-DEGRADING ENZYME-RELATED"/>
    <property type="match status" value="1"/>
</dbReference>
<protein>
    <submittedName>
        <fullName evidence="12">AXL1</fullName>
    </submittedName>
</protein>
<keyword evidence="6" id="KW-0862">Zinc</keyword>
<reference evidence="12 13" key="1">
    <citation type="journal article" date="2021" name="DNA Res.">
        <title>Genome analysis of Candida subhashii reveals its hybrid nature and dual mitochondrial genome conformations.</title>
        <authorList>
            <person name="Mixao V."/>
            <person name="Hegedusova E."/>
            <person name="Saus E."/>
            <person name="Pryszcz L.P."/>
            <person name="Cillingova A."/>
            <person name="Nosek J."/>
            <person name="Gabaldon T."/>
        </authorList>
    </citation>
    <scope>NUCLEOTIDE SEQUENCE [LARGE SCALE GENOMIC DNA]</scope>
    <source>
        <strain evidence="12 13">CBS 10753</strain>
    </source>
</reference>
<dbReference type="InterPro" id="IPR050626">
    <property type="entry name" value="Peptidase_M16"/>
</dbReference>
<name>A0A8J5QCP6_9ASCO</name>
<evidence type="ECO:0000256" key="1">
    <source>
        <dbReference type="ARBA" id="ARBA00001947"/>
    </source>
</evidence>
<dbReference type="GO" id="GO:0005739">
    <property type="term" value="C:mitochondrion"/>
    <property type="evidence" value="ECO:0007669"/>
    <property type="project" value="TreeGrafter"/>
</dbReference>
<feature type="domain" description="Coenzyme PQQ synthesis protein F-like C-terminal lobe" evidence="11">
    <location>
        <begin position="820"/>
        <end position="902"/>
    </location>
</feature>
<gene>
    <name evidence="12" type="ORF">J8A68_002684</name>
</gene>
<dbReference type="InterPro" id="IPR001431">
    <property type="entry name" value="Pept_M16_Zn_BS"/>
</dbReference>
<evidence type="ECO:0000313" key="13">
    <source>
        <dbReference type="Proteomes" id="UP000694255"/>
    </source>
</evidence>
<keyword evidence="7" id="KW-0482">Metalloprotease</keyword>
<proteinExistence type="inferred from homology"/>
<keyword evidence="3" id="KW-0645">Protease</keyword>
<dbReference type="FunFam" id="3.30.830.10:FF:000012">
    <property type="entry name" value="Protease 3"/>
    <property type="match status" value="1"/>
</dbReference>
<dbReference type="Proteomes" id="UP000694255">
    <property type="component" value="Unassembled WGS sequence"/>
</dbReference>
<evidence type="ECO:0000256" key="8">
    <source>
        <dbReference type="RuleBase" id="RU004447"/>
    </source>
</evidence>
<dbReference type="AlphaFoldDB" id="A0A8J5QCP6"/>
<feature type="domain" description="Peptidase M16 C-terminal" evidence="10">
    <location>
        <begin position="204"/>
        <end position="375"/>
    </location>
</feature>
<dbReference type="OrthoDB" id="952271at2759"/>
<evidence type="ECO:0000259" key="11">
    <source>
        <dbReference type="Pfam" id="PF22456"/>
    </source>
</evidence>
<keyword evidence="4" id="KW-0479">Metal-binding</keyword>
<dbReference type="GO" id="GO:0051603">
    <property type="term" value="P:proteolysis involved in protein catabolic process"/>
    <property type="evidence" value="ECO:0007669"/>
    <property type="project" value="TreeGrafter"/>
</dbReference>
<evidence type="ECO:0000256" key="7">
    <source>
        <dbReference type="ARBA" id="ARBA00023049"/>
    </source>
</evidence>
<dbReference type="Pfam" id="PF22456">
    <property type="entry name" value="PqqF-like_C_4"/>
    <property type="match status" value="1"/>
</dbReference>
<evidence type="ECO:0000256" key="6">
    <source>
        <dbReference type="ARBA" id="ARBA00022833"/>
    </source>
</evidence>
<evidence type="ECO:0000259" key="9">
    <source>
        <dbReference type="Pfam" id="PF00675"/>
    </source>
</evidence>